<dbReference type="PANTHER" id="PTHR42973">
    <property type="entry name" value="BINDING OXIDOREDUCTASE, PUTATIVE (AFU_ORTHOLOGUE AFUA_1G17690)-RELATED"/>
    <property type="match status" value="1"/>
</dbReference>
<keyword evidence="5" id="KW-0732">Signal</keyword>
<evidence type="ECO:0000313" key="7">
    <source>
        <dbReference type="EMBL" id="KAJ7615535.1"/>
    </source>
</evidence>
<evidence type="ECO:0000313" key="8">
    <source>
        <dbReference type="Proteomes" id="UP001221142"/>
    </source>
</evidence>
<dbReference type="AlphaFoldDB" id="A0AAD7BBE0"/>
<feature type="signal peptide" evidence="5">
    <location>
        <begin position="1"/>
        <end position="17"/>
    </location>
</feature>
<dbReference type="EMBL" id="JARKIF010000024">
    <property type="protein sequence ID" value="KAJ7615535.1"/>
    <property type="molecule type" value="Genomic_DNA"/>
</dbReference>
<comment type="caution">
    <text evidence="7">The sequence shown here is derived from an EMBL/GenBank/DDBJ whole genome shotgun (WGS) entry which is preliminary data.</text>
</comment>
<keyword evidence="3" id="KW-0274">FAD</keyword>
<feature type="domain" description="FAD-binding PCMH-type" evidence="6">
    <location>
        <begin position="66"/>
        <end position="237"/>
    </location>
</feature>
<evidence type="ECO:0000259" key="6">
    <source>
        <dbReference type="PROSITE" id="PS51387"/>
    </source>
</evidence>
<proteinExistence type="inferred from homology"/>
<organism evidence="7 8">
    <name type="scientific">Roridomyces roridus</name>
    <dbReference type="NCBI Taxonomy" id="1738132"/>
    <lineage>
        <taxon>Eukaryota</taxon>
        <taxon>Fungi</taxon>
        <taxon>Dikarya</taxon>
        <taxon>Basidiomycota</taxon>
        <taxon>Agaricomycotina</taxon>
        <taxon>Agaricomycetes</taxon>
        <taxon>Agaricomycetidae</taxon>
        <taxon>Agaricales</taxon>
        <taxon>Marasmiineae</taxon>
        <taxon>Mycenaceae</taxon>
        <taxon>Roridomyces</taxon>
    </lineage>
</organism>
<dbReference type="PANTHER" id="PTHR42973:SF13">
    <property type="entry name" value="FAD-BINDING PCMH-TYPE DOMAIN-CONTAINING PROTEIN"/>
    <property type="match status" value="1"/>
</dbReference>
<keyword evidence="4" id="KW-0560">Oxidoreductase</keyword>
<dbReference type="InterPro" id="IPR016166">
    <property type="entry name" value="FAD-bd_PCMH"/>
</dbReference>
<keyword evidence="2" id="KW-0285">Flavoprotein</keyword>
<sequence length="490" mass="52505">MLFLCSLIPLFTVGVAAQDASTAATAATAARAACLATRQDLGPTKVKFSGTQYDDTTEAYWSFFNRGDEPTCIVYPSSASDVQAAMRHIFHSQSDYAVRAGGHSPMIGWNGINNGVLISFEDMTDVSYDASSDTITVQPGATAGSAEAAVESHGVSPVWGRADVIGTGLLLGGGISFQGPLYGWASDRIKELDVVLVTGELVTATATNEYSDLFRALRGGANRFGIVTRYELYAAHTGTRDDKLWYGGLIVYPGSSSTALLKATAHYVRDLTDPNAAAIMILNAYDTTSTTAHACYFFYKGTSLPASVFGEFLSIPSTSQNFSSYSFYDITFLIQGDNGPNGQQYGASAFIGDEATFINGYAKAVNFTQHFKEQLIRSEYTISPIPLSVWAASLSGPNSIGNPGVNYATVDFNLVFPDNEATRPPVLNAAFKLLLAQNPPSPGLPLYINECHQSQEVFASYRNYPALKAAYAKYDPTGFNVAHTRGPKGL</sequence>
<feature type="chain" id="PRO_5042025123" evidence="5">
    <location>
        <begin position="18"/>
        <end position="490"/>
    </location>
</feature>
<dbReference type="Gene3D" id="3.30.465.10">
    <property type="match status" value="1"/>
</dbReference>
<dbReference type="PROSITE" id="PS51387">
    <property type="entry name" value="FAD_PCMH"/>
    <property type="match status" value="1"/>
</dbReference>
<dbReference type="InterPro" id="IPR050416">
    <property type="entry name" value="FAD-linked_Oxidoreductase"/>
</dbReference>
<dbReference type="InterPro" id="IPR016169">
    <property type="entry name" value="FAD-bd_PCMH_sub2"/>
</dbReference>
<evidence type="ECO:0000256" key="2">
    <source>
        <dbReference type="ARBA" id="ARBA00022630"/>
    </source>
</evidence>
<reference evidence="7" key="1">
    <citation type="submission" date="2023-03" db="EMBL/GenBank/DDBJ databases">
        <title>Massive genome expansion in bonnet fungi (Mycena s.s.) driven by repeated elements and novel gene families across ecological guilds.</title>
        <authorList>
            <consortium name="Lawrence Berkeley National Laboratory"/>
            <person name="Harder C.B."/>
            <person name="Miyauchi S."/>
            <person name="Viragh M."/>
            <person name="Kuo A."/>
            <person name="Thoen E."/>
            <person name="Andreopoulos B."/>
            <person name="Lu D."/>
            <person name="Skrede I."/>
            <person name="Drula E."/>
            <person name="Henrissat B."/>
            <person name="Morin E."/>
            <person name="Kohler A."/>
            <person name="Barry K."/>
            <person name="LaButti K."/>
            <person name="Morin E."/>
            <person name="Salamov A."/>
            <person name="Lipzen A."/>
            <person name="Mereny Z."/>
            <person name="Hegedus B."/>
            <person name="Baldrian P."/>
            <person name="Stursova M."/>
            <person name="Weitz H."/>
            <person name="Taylor A."/>
            <person name="Grigoriev I.V."/>
            <person name="Nagy L.G."/>
            <person name="Martin F."/>
            <person name="Kauserud H."/>
        </authorList>
    </citation>
    <scope>NUCLEOTIDE SEQUENCE</scope>
    <source>
        <strain evidence="7">9284</strain>
    </source>
</reference>
<evidence type="ECO:0000256" key="4">
    <source>
        <dbReference type="ARBA" id="ARBA00023002"/>
    </source>
</evidence>
<dbReference type="GO" id="GO:0071949">
    <property type="term" value="F:FAD binding"/>
    <property type="evidence" value="ECO:0007669"/>
    <property type="project" value="InterPro"/>
</dbReference>
<dbReference type="GO" id="GO:0016491">
    <property type="term" value="F:oxidoreductase activity"/>
    <property type="evidence" value="ECO:0007669"/>
    <property type="project" value="UniProtKB-KW"/>
</dbReference>
<accession>A0AAD7BBE0</accession>
<dbReference type="Pfam" id="PF01565">
    <property type="entry name" value="FAD_binding_4"/>
    <property type="match status" value="1"/>
</dbReference>
<evidence type="ECO:0000256" key="5">
    <source>
        <dbReference type="SAM" id="SignalP"/>
    </source>
</evidence>
<protein>
    <submittedName>
        <fullName evidence="7">FAD-binding domain-containing protein</fullName>
    </submittedName>
</protein>
<dbReference type="InterPro" id="IPR036318">
    <property type="entry name" value="FAD-bd_PCMH-like_sf"/>
</dbReference>
<name>A0AAD7BBE0_9AGAR</name>
<comment type="similarity">
    <text evidence="1">Belongs to the oxygen-dependent FAD-linked oxidoreductase family.</text>
</comment>
<dbReference type="Proteomes" id="UP001221142">
    <property type="component" value="Unassembled WGS sequence"/>
</dbReference>
<keyword evidence="8" id="KW-1185">Reference proteome</keyword>
<dbReference type="InterPro" id="IPR006094">
    <property type="entry name" value="Oxid_FAD_bind_N"/>
</dbReference>
<dbReference type="SUPFAM" id="SSF56176">
    <property type="entry name" value="FAD-binding/transporter-associated domain-like"/>
    <property type="match status" value="1"/>
</dbReference>
<evidence type="ECO:0000256" key="3">
    <source>
        <dbReference type="ARBA" id="ARBA00022827"/>
    </source>
</evidence>
<evidence type="ECO:0000256" key="1">
    <source>
        <dbReference type="ARBA" id="ARBA00005466"/>
    </source>
</evidence>
<gene>
    <name evidence="7" type="ORF">FB45DRAFT_935927</name>
</gene>